<dbReference type="EMBL" id="CYHG01000001">
    <property type="protein sequence ID" value="CUB02432.1"/>
    <property type="molecule type" value="Genomic_DNA"/>
</dbReference>
<name>A0A0K6IGC8_9GAMM</name>
<dbReference type="CDD" id="cd06981">
    <property type="entry name" value="cupin_reut_a1446"/>
    <property type="match status" value="1"/>
</dbReference>
<sequence length="105" mass="12040">MKVENIFNNLAFNSSKEQFEDLVKADGVRIERIVSPANCELSSEWYNQSENEWVTVLQGYGVLAFEDARIIKLEAGDHLLIKAHEKHRVIKTSAEQATIWIAVFF</sequence>
<dbReference type="SUPFAM" id="SSF51182">
    <property type="entry name" value="RmlC-like cupins"/>
    <property type="match status" value="1"/>
</dbReference>
<dbReference type="Proteomes" id="UP000182769">
    <property type="component" value="Unassembled WGS sequence"/>
</dbReference>
<evidence type="ECO:0000313" key="2">
    <source>
        <dbReference type="EMBL" id="CUB02432.1"/>
    </source>
</evidence>
<feature type="domain" description="Cupin type-2" evidence="1">
    <location>
        <begin position="42"/>
        <end position="103"/>
    </location>
</feature>
<keyword evidence="3" id="KW-1185">Reference proteome</keyword>
<accession>A0A0K6IGC8</accession>
<dbReference type="InterPro" id="IPR013096">
    <property type="entry name" value="Cupin_2"/>
</dbReference>
<dbReference type="Gene3D" id="2.60.120.10">
    <property type="entry name" value="Jelly Rolls"/>
    <property type="match status" value="1"/>
</dbReference>
<proteinExistence type="predicted"/>
<gene>
    <name evidence="2" type="ORF">Ga0061065_101265</name>
</gene>
<dbReference type="InterPro" id="IPR014710">
    <property type="entry name" value="RmlC-like_jellyroll"/>
</dbReference>
<dbReference type="InterPro" id="IPR011051">
    <property type="entry name" value="RmlC_Cupin_sf"/>
</dbReference>
<dbReference type="AlphaFoldDB" id="A0A0K6IGC8"/>
<evidence type="ECO:0000313" key="3">
    <source>
        <dbReference type="Proteomes" id="UP000182769"/>
    </source>
</evidence>
<organism evidence="2 3">
    <name type="scientific">Marinomonas fungiae</name>
    <dbReference type="NCBI Taxonomy" id="1137284"/>
    <lineage>
        <taxon>Bacteria</taxon>
        <taxon>Pseudomonadati</taxon>
        <taxon>Pseudomonadota</taxon>
        <taxon>Gammaproteobacteria</taxon>
        <taxon>Oceanospirillales</taxon>
        <taxon>Oceanospirillaceae</taxon>
        <taxon>Marinomonas</taxon>
    </lineage>
</organism>
<dbReference type="Pfam" id="PF07883">
    <property type="entry name" value="Cupin_2"/>
    <property type="match status" value="1"/>
</dbReference>
<dbReference type="STRING" id="1137284.GCA_001418205_00266"/>
<protein>
    <submittedName>
        <fullName evidence="2">Cupin domain</fullName>
    </submittedName>
</protein>
<evidence type="ECO:0000259" key="1">
    <source>
        <dbReference type="Pfam" id="PF07883"/>
    </source>
</evidence>
<dbReference type="RefSeq" id="WP_055461400.1">
    <property type="nucleotide sequence ID" value="NZ_CYHG01000001.1"/>
</dbReference>
<reference evidence="3" key="1">
    <citation type="submission" date="2015-08" db="EMBL/GenBank/DDBJ databases">
        <authorList>
            <person name="Varghese N."/>
        </authorList>
    </citation>
    <scope>NUCLEOTIDE SEQUENCE [LARGE SCALE GENOMIC DNA]</scope>
    <source>
        <strain evidence="3">JCM 18476</strain>
    </source>
</reference>